<dbReference type="GO" id="GO:0046873">
    <property type="term" value="F:metal ion transmembrane transporter activity"/>
    <property type="evidence" value="ECO:0007669"/>
    <property type="project" value="InterPro"/>
</dbReference>
<keyword evidence="3 8" id="KW-0812">Transmembrane</keyword>
<accession>A0A4P9X0P8</accession>
<keyword evidence="11" id="KW-1185">Reference proteome</keyword>
<evidence type="ECO:0000256" key="1">
    <source>
        <dbReference type="ARBA" id="ARBA00004127"/>
    </source>
</evidence>
<feature type="non-terminal residue" evidence="10">
    <location>
        <position position="323"/>
    </location>
</feature>
<dbReference type="GO" id="GO:0000139">
    <property type="term" value="C:Golgi membrane"/>
    <property type="evidence" value="ECO:0007669"/>
    <property type="project" value="UniProtKB-SubCell"/>
</dbReference>
<keyword evidence="4 8" id="KW-1133">Transmembrane helix</keyword>
<dbReference type="InterPro" id="IPR003689">
    <property type="entry name" value="ZIP"/>
</dbReference>
<evidence type="ECO:0000256" key="5">
    <source>
        <dbReference type="ARBA" id="ARBA00023034"/>
    </source>
</evidence>
<evidence type="ECO:0008006" key="12">
    <source>
        <dbReference type="Google" id="ProtNLM"/>
    </source>
</evidence>
<dbReference type="Pfam" id="PF02535">
    <property type="entry name" value="Zip"/>
    <property type="match status" value="1"/>
</dbReference>
<feature type="signal peptide" evidence="9">
    <location>
        <begin position="1"/>
        <end position="15"/>
    </location>
</feature>
<organism evidence="10 11">
    <name type="scientific">Caulochytrium protostelioides</name>
    <dbReference type="NCBI Taxonomy" id="1555241"/>
    <lineage>
        <taxon>Eukaryota</taxon>
        <taxon>Fungi</taxon>
        <taxon>Fungi incertae sedis</taxon>
        <taxon>Chytridiomycota</taxon>
        <taxon>Chytridiomycota incertae sedis</taxon>
        <taxon>Chytridiomycetes</taxon>
        <taxon>Caulochytriales</taxon>
        <taxon>Caulochytriaceae</taxon>
        <taxon>Caulochytrium</taxon>
    </lineage>
</organism>
<dbReference type="EMBL" id="ML014294">
    <property type="protein sequence ID" value="RKO99341.1"/>
    <property type="molecule type" value="Genomic_DNA"/>
</dbReference>
<evidence type="ECO:0000256" key="6">
    <source>
        <dbReference type="ARBA" id="ARBA00023136"/>
    </source>
</evidence>
<feature type="compositionally biased region" description="Basic and acidic residues" evidence="7">
    <location>
        <begin position="121"/>
        <end position="131"/>
    </location>
</feature>
<proteinExistence type="predicted"/>
<protein>
    <recommendedName>
        <fullName evidence="12">Zinc/iron permease</fullName>
    </recommendedName>
</protein>
<keyword evidence="5" id="KW-0333">Golgi apparatus</keyword>
<dbReference type="InterPro" id="IPR045891">
    <property type="entry name" value="ZIP9"/>
</dbReference>
<dbReference type="AlphaFoldDB" id="A0A4P9X0P8"/>
<evidence type="ECO:0000313" key="11">
    <source>
        <dbReference type="Proteomes" id="UP000274922"/>
    </source>
</evidence>
<sequence>LALLCLAMLSGSFLAGNAPLIMRLSPRKLRLISTFGAGLLIGTALIVILPEGVDALYGVQRALLAHRAAPSPSAANAASAAAAGAAHRHRRQALDKREHPAADAAEVDDDVHDDDDDDADDAHAGHDHPHTDHDAVFNVKRYIGTTLILGFVMMFLIDTSPPRHGVRAFAAKPAAAATPATTIGLVIHSAADGIALGAASSVHAAAGGTASASAASAAAGPSLQMVVFVALLLHKAPAALGLASVLLGEGRARAQVRRHVLYFSLAAPVAALATYGVLWLSAPAAGGVPDPLRHLTVQRWTGVALLFSAGTFLYVAAVHILGE</sequence>
<evidence type="ECO:0000256" key="9">
    <source>
        <dbReference type="SAM" id="SignalP"/>
    </source>
</evidence>
<feature type="compositionally biased region" description="Basic and acidic residues" evidence="7">
    <location>
        <begin position="92"/>
        <end position="101"/>
    </location>
</feature>
<keyword evidence="6 8" id="KW-0472">Membrane</keyword>
<feature type="transmembrane region" description="Helical" evidence="8">
    <location>
        <begin position="31"/>
        <end position="49"/>
    </location>
</feature>
<dbReference type="PANTHER" id="PTHR16133:SF0">
    <property type="entry name" value="ZINC_IRON REGULATED TRANSPORTER-RELATED PROTEIN 102B, ISOFORM E"/>
    <property type="match status" value="1"/>
</dbReference>
<dbReference type="STRING" id="1555241.A0A4P9X0P8"/>
<feature type="non-terminal residue" evidence="10">
    <location>
        <position position="1"/>
    </location>
</feature>
<keyword evidence="9" id="KW-0732">Signal</keyword>
<feature type="transmembrane region" description="Helical" evidence="8">
    <location>
        <begin position="260"/>
        <end position="280"/>
    </location>
</feature>
<feature type="compositionally biased region" description="Acidic residues" evidence="7">
    <location>
        <begin position="105"/>
        <end position="120"/>
    </location>
</feature>
<dbReference type="Proteomes" id="UP000274922">
    <property type="component" value="Unassembled WGS sequence"/>
</dbReference>
<evidence type="ECO:0000256" key="8">
    <source>
        <dbReference type="SAM" id="Phobius"/>
    </source>
</evidence>
<feature type="transmembrane region" description="Helical" evidence="8">
    <location>
        <begin position="300"/>
        <end position="321"/>
    </location>
</feature>
<feature type="transmembrane region" description="Helical" evidence="8">
    <location>
        <begin position="139"/>
        <end position="157"/>
    </location>
</feature>
<comment type="subcellular location">
    <subcellularLocation>
        <location evidence="1">Endomembrane system</location>
        <topology evidence="1">Multi-pass membrane protein</topology>
    </subcellularLocation>
    <subcellularLocation>
        <location evidence="2">Golgi apparatus membrane</location>
    </subcellularLocation>
</comment>
<feature type="transmembrane region" description="Helical" evidence="8">
    <location>
        <begin position="225"/>
        <end position="248"/>
    </location>
</feature>
<dbReference type="GO" id="GO:0006829">
    <property type="term" value="P:zinc ion transport"/>
    <property type="evidence" value="ECO:0007669"/>
    <property type="project" value="InterPro"/>
</dbReference>
<dbReference type="OrthoDB" id="19859at2759"/>
<name>A0A4P9X0P8_9FUNG</name>
<evidence type="ECO:0000313" key="10">
    <source>
        <dbReference type="EMBL" id="RKO99341.1"/>
    </source>
</evidence>
<gene>
    <name evidence="10" type="ORF">CXG81DRAFT_5364</name>
</gene>
<feature type="chain" id="PRO_5020783643" description="Zinc/iron permease" evidence="9">
    <location>
        <begin position="16"/>
        <end position="323"/>
    </location>
</feature>
<feature type="region of interest" description="Disordered" evidence="7">
    <location>
        <begin position="76"/>
        <end position="131"/>
    </location>
</feature>
<feature type="compositionally biased region" description="Low complexity" evidence="7">
    <location>
        <begin position="76"/>
        <end position="85"/>
    </location>
</feature>
<evidence type="ECO:0000256" key="2">
    <source>
        <dbReference type="ARBA" id="ARBA00004394"/>
    </source>
</evidence>
<reference evidence="11" key="1">
    <citation type="journal article" date="2018" name="Nat. Microbiol.">
        <title>Leveraging single-cell genomics to expand the fungal tree of life.</title>
        <authorList>
            <person name="Ahrendt S.R."/>
            <person name="Quandt C.A."/>
            <person name="Ciobanu D."/>
            <person name="Clum A."/>
            <person name="Salamov A."/>
            <person name="Andreopoulos B."/>
            <person name="Cheng J.F."/>
            <person name="Woyke T."/>
            <person name="Pelin A."/>
            <person name="Henrissat B."/>
            <person name="Reynolds N.K."/>
            <person name="Benny G.L."/>
            <person name="Smith M.E."/>
            <person name="James T.Y."/>
            <person name="Grigoriev I.V."/>
        </authorList>
    </citation>
    <scope>NUCLEOTIDE SEQUENCE [LARGE SCALE GENOMIC DNA]</scope>
    <source>
        <strain evidence="11">ATCC 52028</strain>
    </source>
</reference>
<evidence type="ECO:0000256" key="7">
    <source>
        <dbReference type="SAM" id="MobiDB-lite"/>
    </source>
</evidence>
<evidence type="ECO:0000256" key="3">
    <source>
        <dbReference type="ARBA" id="ARBA00022692"/>
    </source>
</evidence>
<evidence type="ECO:0000256" key="4">
    <source>
        <dbReference type="ARBA" id="ARBA00022989"/>
    </source>
</evidence>
<dbReference type="PANTHER" id="PTHR16133">
    <property type="entry name" value="SOLUTE CARRIER FAMILY 39 ZINC TRANSPORTER , MEMBER 9-RELATED"/>
    <property type="match status" value="1"/>
</dbReference>